<dbReference type="PROSITE" id="PS50093">
    <property type="entry name" value="PKD"/>
    <property type="match status" value="2"/>
</dbReference>
<evidence type="ECO:0000256" key="1">
    <source>
        <dbReference type="SAM" id="SignalP"/>
    </source>
</evidence>
<dbReference type="EMBL" id="VOXD01000001">
    <property type="protein sequence ID" value="TXF91618.1"/>
    <property type="molecule type" value="Genomic_DNA"/>
</dbReference>
<dbReference type="CDD" id="cd00146">
    <property type="entry name" value="PKD"/>
    <property type="match status" value="2"/>
</dbReference>
<evidence type="ECO:0000313" key="4">
    <source>
        <dbReference type="Proteomes" id="UP000321907"/>
    </source>
</evidence>
<dbReference type="Gene3D" id="2.60.40.10">
    <property type="entry name" value="Immunoglobulins"/>
    <property type="match status" value="2"/>
</dbReference>
<dbReference type="AlphaFoldDB" id="A0A5C7FJV3"/>
<feature type="chain" id="PRO_5023052447" evidence="1">
    <location>
        <begin position="28"/>
        <end position="782"/>
    </location>
</feature>
<sequence>MSFPKLSPKGLLLLLALTFVPFSEVLADHIVGGEFTYSCQGWLNDDPSTGIKVYACQINMYRDCIGDGAYFDGVALTTSTGPDGFSSSPMHISIYRGNNTTPYEATRSLLLGPVADVPINLGNPCLEFNEEVCQQIGVYDFEIQLPVSDESYTLTYQRCCRNMTILNLLNPSEIGSTYFIEITPEAQQRCNESPKFNINPPIALCANADFQIDLGATEREGDSLVYKFCDPIVGGGQDGSMQTPSSFDDVVPLVESPPPYTSAGFRMPQFNVNNQLGVGSTLNLDPETGLMSGNPIFRGTFSLAICVEEWSRDSVPVLLSETKREFQMTVDLCGNQVFADLLETEIDDQGRFFIRQCGPGQNTIINESTVERFITEYNWELDGPEGLITGSNRDFSSTINEVGVYEGTMILNRSSIADNCRDTAFFLLGVFPDTEPDFEFTVPGCDDEPIDFTDLSVPLGDNTIVNWSWDFADNSNEDTRQNPRHRYSIPGSFDVTLTTTDNNGCTAIATNNLDYFPSPRTILIEPDEGFGCVPFTKDFINLSQPINDDYIFEWEFGDGGMADIASPTYVYENSGVYDVYLGITSPTGCFVDTTFVSLVDVRDAPEADFIWTPDEPTNILPDIRVLDQSVGANQRRYVLRNAAGDQLFTTPAQDFDYTLRDTGQVFITQFVTHPSGCVDTITKDLRLRLINTYFLPDVFTPNGDGLNDAFVPVGLLNGVTNYRLRVWTRWGELVFSTNVIKDGWDGTFNGRESPGGAYLWDVQYTDVNGDAEALKGGVVLVR</sequence>
<feature type="domain" description="PKD" evidence="2">
    <location>
        <begin position="548"/>
        <end position="588"/>
    </location>
</feature>
<dbReference type="InterPro" id="IPR013783">
    <property type="entry name" value="Ig-like_fold"/>
</dbReference>
<keyword evidence="4" id="KW-1185">Reference proteome</keyword>
<feature type="signal peptide" evidence="1">
    <location>
        <begin position="1"/>
        <end position="27"/>
    </location>
</feature>
<accession>A0A5C7FJV3</accession>
<dbReference type="SUPFAM" id="SSF49299">
    <property type="entry name" value="PKD domain"/>
    <property type="match status" value="2"/>
</dbReference>
<dbReference type="SMART" id="SM00089">
    <property type="entry name" value="PKD"/>
    <property type="match status" value="2"/>
</dbReference>
<dbReference type="RefSeq" id="WP_147928659.1">
    <property type="nucleotide sequence ID" value="NZ_VOXD01000001.1"/>
</dbReference>
<dbReference type="InterPro" id="IPR026341">
    <property type="entry name" value="T9SS_type_B"/>
</dbReference>
<evidence type="ECO:0000313" key="3">
    <source>
        <dbReference type="EMBL" id="TXF91618.1"/>
    </source>
</evidence>
<dbReference type="Proteomes" id="UP000321907">
    <property type="component" value="Unassembled WGS sequence"/>
</dbReference>
<name>A0A5C7FJV3_9BACT</name>
<dbReference type="Pfam" id="PF13585">
    <property type="entry name" value="CHU_C"/>
    <property type="match status" value="1"/>
</dbReference>
<dbReference type="InterPro" id="IPR022409">
    <property type="entry name" value="PKD/Chitinase_dom"/>
</dbReference>
<dbReference type="InterPro" id="IPR035986">
    <property type="entry name" value="PKD_dom_sf"/>
</dbReference>
<dbReference type="InterPro" id="IPR000601">
    <property type="entry name" value="PKD_dom"/>
</dbReference>
<reference evidence="3 4" key="1">
    <citation type="submission" date="2019-08" db="EMBL/GenBank/DDBJ databases">
        <title>Lewinella sp. strain SSH13 Genome sequencing and assembly.</title>
        <authorList>
            <person name="Kim I."/>
        </authorList>
    </citation>
    <scope>NUCLEOTIDE SEQUENCE [LARGE SCALE GENOMIC DNA]</scope>
    <source>
        <strain evidence="3 4">SSH13</strain>
    </source>
</reference>
<dbReference type="OrthoDB" id="1490014at2"/>
<keyword evidence="1" id="KW-0732">Signal</keyword>
<dbReference type="Pfam" id="PF18911">
    <property type="entry name" value="PKD_4"/>
    <property type="match status" value="2"/>
</dbReference>
<proteinExistence type="predicted"/>
<evidence type="ECO:0000259" key="2">
    <source>
        <dbReference type="PROSITE" id="PS50093"/>
    </source>
</evidence>
<dbReference type="NCBIfam" id="TIGR04131">
    <property type="entry name" value="Bac_Flav_CTERM"/>
    <property type="match status" value="1"/>
</dbReference>
<organism evidence="3 4">
    <name type="scientific">Neolewinella aurantiaca</name>
    <dbReference type="NCBI Taxonomy" id="2602767"/>
    <lineage>
        <taxon>Bacteria</taxon>
        <taxon>Pseudomonadati</taxon>
        <taxon>Bacteroidota</taxon>
        <taxon>Saprospiria</taxon>
        <taxon>Saprospirales</taxon>
        <taxon>Lewinellaceae</taxon>
        <taxon>Neolewinella</taxon>
    </lineage>
</organism>
<protein>
    <submittedName>
        <fullName evidence="3">T9SS type B sorting domain-containing protein</fullName>
    </submittedName>
</protein>
<comment type="caution">
    <text evidence="3">The sequence shown here is derived from an EMBL/GenBank/DDBJ whole genome shotgun (WGS) entry which is preliminary data.</text>
</comment>
<gene>
    <name evidence="3" type="ORF">FUA23_00085</name>
</gene>
<feature type="domain" description="PKD" evidence="2">
    <location>
        <begin position="460"/>
        <end position="513"/>
    </location>
</feature>